<dbReference type="OrthoDB" id="2562239at2759"/>
<evidence type="ECO:0000313" key="4">
    <source>
        <dbReference type="Proteomes" id="UP000283269"/>
    </source>
</evidence>
<dbReference type="AlphaFoldDB" id="A0A409X2D1"/>
<feature type="transmembrane region" description="Helical" evidence="2">
    <location>
        <begin position="46"/>
        <end position="66"/>
    </location>
</feature>
<feature type="transmembrane region" description="Helical" evidence="2">
    <location>
        <begin position="221"/>
        <end position="243"/>
    </location>
</feature>
<reference evidence="3 4" key="1">
    <citation type="journal article" date="2018" name="Evol. Lett.">
        <title>Horizontal gene cluster transfer increased hallucinogenic mushroom diversity.</title>
        <authorList>
            <person name="Reynolds H.T."/>
            <person name="Vijayakumar V."/>
            <person name="Gluck-Thaler E."/>
            <person name="Korotkin H.B."/>
            <person name="Matheny P.B."/>
            <person name="Slot J.C."/>
        </authorList>
    </citation>
    <scope>NUCLEOTIDE SEQUENCE [LARGE SCALE GENOMIC DNA]</scope>
    <source>
        <strain evidence="3 4">2631</strain>
    </source>
</reference>
<gene>
    <name evidence="3" type="ORF">CVT25_004572</name>
</gene>
<sequence>MVNFPAPVGGTAYPMDFAPSVLFAVLYAILVPLMLYRMFDRRSRTVLLIGTVTFSIERVVIFALRASQSRNESRRLSPGLATYMQISFGMGYLGIANDLVNLLRCLLVNPTYGSDMYFQSPAATTKGGVYSPPPPGTPDNPKLRFLSRRMTGYLSLAFFAAIVPGIIANSNYSKDFNNQKAADQTATLRFASAGVTLALCLMIILAAGWSSKKFPMNSKRATGVICGVSGLMAVVAIYRLSVMHLKTTSLAAPSSLNDTSAKVAFYIFHVLPEWLAITILLVPNIRKLFGTGIWGDFRWKDMTPKQIQKWEAQQEKKARKRKMKQGISGDALDAIPLQEKPGKSAGQARETA</sequence>
<dbReference type="InParanoid" id="A0A409X2D1"/>
<feature type="transmembrane region" description="Helical" evidence="2">
    <location>
        <begin position="86"/>
        <end position="107"/>
    </location>
</feature>
<feature type="transmembrane region" description="Helical" evidence="2">
    <location>
        <begin position="263"/>
        <end position="282"/>
    </location>
</feature>
<proteinExistence type="predicted"/>
<organism evidence="3 4">
    <name type="scientific">Psilocybe cyanescens</name>
    <dbReference type="NCBI Taxonomy" id="93625"/>
    <lineage>
        <taxon>Eukaryota</taxon>
        <taxon>Fungi</taxon>
        <taxon>Dikarya</taxon>
        <taxon>Basidiomycota</taxon>
        <taxon>Agaricomycotina</taxon>
        <taxon>Agaricomycetes</taxon>
        <taxon>Agaricomycetidae</taxon>
        <taxon>Agaricales</taxon>
        <taxon>Agaricineae</taxon>
        <taxon>Strophariaceae</taxon>
        <taxon>Psilocybe</taxon>
    </lineage>
</organism>
<feature type="transmembrane region" description="Helical" evidence="2">
    <location>
        <begin position="150"/>
        <end position="168"/>
    </location>
</feature>
<evidence type="ECO:0000256" key="1">
    <source>
        <dbReference type="SAM" id="MobiDB-lite"/>
    </source>
</evidence>
<keyword evidence="4" id="KW-1185">Reference proteome</keyword>
<keyword evidence="2" id="KW-0812">Transmembrane</keyword>
<dbReference type="Proteomes" id="UP000283269">
    <property type="component" value="Unassembled WGS sequence"/>
</dbReference>
<name>A0A409X2D1_PSICY</name>
<feature type="region of interest" description="Disordered" evidence="1">
    <location>
        <begin position="309"/>
        <end position="352"/>
    </location>
</feature>
<evidence type="ECO:0000313" key="3">
    <source>
        <dbReference type="EMBL" id="PPQ84904.1"/>
    </source>
</evidence>
<dbReference type="EMBL" id="NHYD01002787">
    <property type="protein sequence ID" value="PPQ84904.1"/>
    <property type="molecule type" value="Genomic_DNA"/>
</dbReference>
<accession>A0A409X2D1</accession>
<comment type="caution">
    <text evidence="3">The sequence shown here is derived from an EMBL/GenBank/DDBJ whole genome shotgun (WGS) entry which is preliminary data.</text>
</comment>
<feature type="transmembrane region" description="Helical" evidence="2">
    <location>
        <begin position="20"/>
        <end position="39"/>
    </location>
</feature>
<protein>
    <submittedName>
        <fullName evidence="3">Uncharacterized protein</fullName>
    </submittedName>
</protein>
<feature type="transmembrane region" description="Helical" evidence="2">
    <location>
        <begin position="188"/>
        <end position="209"/>
    </location>
</feature>
<keyword evidence="2" id="KW-1133">Transmembrane helix</keyword>
<keyword evidence="2" id="KW-0472">Membrane</keyword>
<evidence type="ECO:0000256" key="2">
    <source>
        <dbReference type="SAM" id="Phobius"/>
    </source>
</evidence>